<dbReference type="AlphaFoldDB" id="A0A1G4AT16"/>
<proteinExistence type="predicted"/>
<accession>A0A1G4AT16</accession>
<evidence type="ECO:0000256" key="1">
    <source>
        <dbReference type="SAM" id="MobiDB-lite"/>
    </source>
</evidence>
<sequence>MPSTNSSGRTYIQTLVHRISTRSLYARLSCGIHPRTPNTSRQRLAIRVPHVPPTKANNHIEKKSQATRMDRPQLLSMLSSS</sequence>
<gene>
    <name evidence="2" type="ORF">CORC01_12419</name>
</gene>
<dbReference type="EMBL" id="MJBS01000152">
    <property type="protein sequence ID" value="OHE92304.1"/>
    <property type="molecule type" value="Genomic_DNA"/>
</dbReference>
<name>A0A1G4AT16_9PEZI</name>
<evidence type="ECO:0000313" key="2">
    <source>
        <dbReference type="EMBL" id="OHE92304.1"/>
    </source>
</evidence>
<evidence type="ECO:0000313" key="3">
    <source>
        <dbReference type="Proteomes" id="UP000176998"/>
    </source>
</evidence>
<reference evidence="2 3" key="1">
    <citation type="submission" date="2016-09" db="EMBL/GenBank/DDBJ databases">
        <authorList>
            <person name="Capua I."/>
            <person name="De Benedictis P."/>
            <person name="Joannis T."/>
            <person name="Lombin L.H."/>
            <person name="Cattoli G."/>
        </authorList>
    </citation>
    <scope>NUCLEOTIDE SEQUENCE [LARGE SCALE GENOMIC DNA]</scope>
    <source>
        <strain evidence="2 3">IMI 309357</strain>
    </source>
</reference>
<dbReference type="Proteomes" id="UP000176998">
    <property type="component" value="Unassembled WGS sequence"/>
</dbReference>
<protein>
    <submittedName>
        <fullName evidence="2">Uncharacterized protein</fullName>
    </submittedName>
</protein>
<feature type="compositionally biased region" description="Basic and acidic residues" evidence="1">
    <location>
        <begin position="58"/>
        <end position="71"/>
    </location>
</feature>
<keyword evidence="3" id="KW-1185">Reference proteome</keyword>
<organism evidence="2 3">
    <name type="scientific">Colletotrichum orchidophilum</name>
    <dbReference type="NCBI Taxonomy" id="1209926"/>
    <lineage>
        <taxon>Eukaryota</taxon>
        <taxon>Fungi</taxon>
        <taxon>Dikarya</taxon>
        <taxon>Ascomycota</taxon>
        <taxon>Pezizomycotina</taxon>
        <taxon>Sordariomycetes</taxon>
        <taxon>Hypocreomycetidae</taxon>
        <taxon>Glomerellales</taxon>
        <taxon>Glomerellaceae</taxon>
        <taxon>Colletotrichum</taxon>
    </lineage>
</organism>
<feature type="region of interest" description="Disordered" evidence="1">
    <location>
        <begin position="52"/>
        <end position="81"/>
    </location>
</feature>
<dbReference type="RefSeq" id="XP_022469473.1">
    <property type="nucleotide sequence ID" value="XM_022624040.1"/>
</dbReference>
<comment type="caution">
    <text evidence="2">The sequence shown here is derived from an EMBL/GenBank/DDBJ whole genome shotgun (WGS) entry which is preliminary data.</text>
</comment>
<dbReference type="GeneID" id="34565550"/>